<dbReference type="Pfam" id="PF10882">
    <property type="entry name" value="bPH_5"/>
    <property type="match status" value="1"/>
</dbReference>
<sequence length="172" mass="19055">MTTVPASKSHAVAPASPWLALWIWLPLLGAGIANAFTSPRNGLTIGVSLFVLAVGIVLHRAFNRRRIRVQGRQLEVVSTFYRKCVDVSGLRLEQARVVDLAEHHEYRPGFKTNGFGMPGFQSGHFRMRGGAKAFCLLTDRSRVLVLPLRDGSMLLLSPEQPRALLDELKRLA</sequence>
<dbReference type="AlphaFoldDB" id="A0A1Y5Q2U0"/>
<organism evidence="3">
    <name type="scientific">uncultured Stenotrophomonas sp</name>
    <dbReference type="NCBI Taxonomy" id="165438"/>
    <lineage>
        <taxon>Bacteria</taxon>
        <taxon>Pseudomonadati</taxon>
        <taxon>Pseudomonadota</taxon>
        <taxon>Gammaproteobacteria</taxon>
        <taxon>Lysobacterales</taxon>
        <taxon>Lysobacteraceae</taxon>
        <taxon>Stenotrophomonas</taxon>
        <taxon>environmental samples</taxon>
    </lineage>
</organism>
<accession>A0A1Y5Q2U0</accession>
<dbReference type="InterPro" id="IPR027783">
    <property type="entry name" value="Bacterial_PH-related"/>
</dbReference>
<feature type="transmembrane region" description="Helical" evidence="1">
    <location>
        <begin position="45"/>
        <end position="62"/>
    </location>
</feature>
<proteinExistence type="predicted"/>
<feature type="domain" description="Bacterial Pleckstrin homology" evidence="2">
    <location>
        <begin position="95"/>
        <end position="171"/>
    </location>
</feature>
<reference evidence="3" key="1">
    <citation type="submission" date="2016-03" db="EMBL/GenBank/DDBJ databases">
        <authorList>
            <person name="Ploux O."/>
        </authorList>
    </citation>
    <scope>NUCLEOTIDE SEQUENCE</scope>
    <source>
        <strain evidence="3">UC10</strain>
    </source>
</reference>
<evidence type="ECO:0000259" key="2">
    <source>
        <dbReference type="Pfam" id="PF10882"/>
    </source>
</evidence>
<evidence type="ECO:0000256" key="1">
    <source>
        <dbReference type="SAM" id="Phobius"/>
    </source>
</evidence>
<dbReference type="EMBL" id="FLTS01000001">
    <property type="protein sequence ID" value="SBV35216.1"/>
    <property type="molecule type" value="Genomic_DNA"/>
</dbReference>
<protein>
    <recommendedName>
        <fullName evidence="2">Bacterial Pleckstrin homology domain-containing protein</fullName>
    </recommendedName>
</protein>
<keyword evidence="1" id="KW-1133">Transmembrane helix</keyword>
<keyword evidence="1" id="KW-0812">Transmembrane</keyword>
<name>A0A1Y5Q2U0_9GAMM</name>
<gene>
    <name evidence="3" type="ORF">STPYR_10146</name>
</gene>
<evidence type="ECO:0000313" key="3">
    <source>
        <dbReference type="EMBL" id="SBV35216.1"/>
    </source>
</evidence>
<keyword evidence="1" id="KW-0472">Membrane</keyword>